<dbReference type="Proteomes" id="UP001303473">
    <property type="component" value="Unassembled WGS sequence"/>
</dbReference>
<gene>
    <name evidence="19" type="ORF">QBC46DRAFT_356410</name>
</gene>
<feature type="chain" id="PRO_5042988494" description="Extracellular membrane protein CFEM domain-containing protein" evidence="16">
    <location>
        <begin position="24"/>
        <end position="508"/>
    </location>
</feature>
<evidence type="ECO:0000256" key="11">
    <source>
        <dbReference type="ARBA" id="ARBA00023157"/>
    </source>
</evidence>
<keyword evidence="8 16" id="KW-0732">Signal</keyword>
<name>A0AAN6S2N8_9PEZI</name>
<feature type="domain" description="CFEM" evidence="17">
    <location>
        <begin position="39"/>
        <end position="102"/>
    </location>
</feature>
<feature type="transmembrane region" description="Helical" evidence="15">
    <location>
        <begin position="115"/>
        <end position="135"/>
    </location>
</feature>
<evidence type="ECO:0000256" key="6">
    <source>
        <dbReference type="ARBA" id="ARBA00022622"/>
    </source>
</evidence>
<feature type="domain" description="Rhodopsin" evidence="18">
    <location>
        <begin position="129"/>
        <end position="370"/>
    </location>
</feature>
<keyword evidence="9 15" id="KW-1133">Transmembrane helix</keyword>
<evidence type="ECO:0000256" key="7">
    <source>
        <dbReference type="ARBA" id="ARBA00022692"/>
    </source>
</evidence>
<sequence length="508" mass="55226">MAHLRSSLGWLLLLAVRMPFAIAEATSTSAGNLNLTQELATLPKCASNCLLGHNSTLTGLPITTATLCTDVPLQNGLGLCVAQNCTVKEALFSKNVTETICKAPMRDRSPEVVDVAVVLGTLSAVLVLLRVLFKLFVARRSLSPDDWFTFGTVMVGIPNTVIVVHGTAANGLGRDVWTVSYDTVTAFTRYFYVTEIFYFILVALMKNSLLFLYLRIFPSTKVRQVLWATVVFNAVFGVTFAIVAIFQCTPVSYFWEAWDGEHAGHCLSVNAMGWANAGISIALDLWMLAIPMAQIKTLNMHWKKKLAVGLMFGVGAFVTIVSIVRLQSLVKFANSSNPTWDNVDVTIWSTVEINVGIMCACLPTFRQLLVWMFPTLGSRARSGAPGGTGTYPVYYGCGNGQSPQAPHGHFASCTHAQKRASRSEPPPEQPQQQQQQRAGLPYDAGGLNSSQSQGEGGGSQGIQCRNSFAIKYSDELSDEEDLVPMRNLESGTGSATELKRASKLMNDE</sequence>
<evidence type="ECO:0000256" key="12">
    <source>
        <dbReference type="ARBA" id="ARBA00023288"/>
    </source>
</evidence>
<protein>
    <recommendedName>
        <fullName evidence="21">Extracellular membrane protein CFEM domain-containing protein</fullName>
    </recommendedName>
</protein>
<proteinExistence type="inferred from homology"/>
<evidence type="ECO:0000256" key="15">
    <source>
        <dbReference type="SAM" id="Phobius"/>
    </source>
</evidence>
<evidence type="ECO:0000256" key="16">
    <source>
        <dbReference type="SAM" id="SignalP"/>
    </source>
</evidence>
<feature type="signal peptide" evidence="16">
    <location>
        <begin position="1"/>
        <end position="23"/>
    </location>
</feature>
<dbReference type="PANTHER" id="PTHR33048:SF143">
    <property type="entry name" value="EXTRACELLULAR MEMBRANE PROTEIN CFEM DOMAIN-CONTAINING PROTEIN-RELATED"/>
    <property type="match status" value="1"/>
</dbReference>
<evidence type="ECO:0000256" key="5">
    <source>
        <dbReference type="ARBA" id="ARBA00022525"/>
    </source>
</evidence>
<dbReference type="PANTHER" id="PTHR33048">
    <property type="entry name" value="PTH11-LIKE INTEGRAL MEMBRANE PROTEIN (AFU_ORTHOLOGUE AFUA_5G11245)"/>
    <property type="match status" value="1"/>
</dbReference>
<feature type="region of interest" description="Disordered" evidence="14">
    <location>
        <begin position="476"/>
        <end position="508"/>
    </location>
</feature>
<evidence type="ECO:0000313" key="19">
    <source>
        <dbReference type="EMBL" id="KAK3937758.1"/>
    </source>
</evidence>
<dbReference type="EMBL" id="MU853846">
    <property type="protein sequence ID" value="KAK3937758.1"/>
    <property type="molecule type" value="Genomic_DNA"/>
</dbReference>
<comment type="similarity">
    <text evidence="4">Belongs to the RBT5 family.</text>
</comment>
<feature type="transmembrane region" description="Helical" evidence="15">
    <location>
        <begin position="225"/>
        <end position="246"/>
    </location>
</feature>
<dbReference type="Pfam" id="PF20684">
    <property type="entry name" value="Fung_rhodopsin"/>
    <property type="match status" value="1"/>
</dbReference>
<dbReference type="Pfam" id="PF05730">
    <property type="entry name" value="CFEM"/>
    <property type="match status" value="1"/>
</dbReference>
<organism evidence="19 20">
    <name type="scientific">Diplogelasinospora grovesii</name>
    <dbReference type="NCBI Taxonomy" id="303347"/>
    <lineage>
        <taxon>Eukaryota</taxon>
        <taxon>Fungi</taxon>
        <taxon>Dikarya</taxon>
        <taxon>Ascomycota</taxon>
        <taxon>Pezizomycotina</taxon>
        <taxon>Sordariomycetes</taxon>
        <taxon>Sordariomycetidae</taxon>
        <taxon>Sordariales</taxon>
        <taxon>Diplogelasinosporaceae</taxon>
        <taxon>Diplogelasinospora</taxon>
    </lineage>
</organism>
<evidence type="ECO:0000256" key="4">
    <source>
        <dbReference type="ARBA" id="ARBA00010031"/>
    </source>
</evidence>
<reference evidence="20" key="1">
    <citation type="journal article" date="2023" name="Mol. Phylogenet. Evol.">
        <title>Genome-scale phylogeny and comparative genomics of the fungal order Sordariales.</title>
        <authorList>
            <person name="Hensen N."/>
            <person name="Bonometti L."/>
            <person name="Westerberg I."/>
            <person name="Brannstrom I.O."/>
            <person name="Guillou S."/>
            <person name="Cros-Aarteil S."/>
            <person name="Calhoun S."/>
            <person name="Haridas S."/>
            <person name="Kuo A."/>
            <person name="Mondo S."/>
            <person name="Pangilinan J."/>
            <person name="Riley R."/>
            <person name="LaButti K."/>
            <person name="Andreopoulos B."/>
            <person name="Lipzen A."/>
            <person name="Chen C."/>
            <person name="Yan M."/>
            <person name="Daum C."/>
            <person name="Ng V."/>
            <person name="Clum A."/>
            <person name="Steindorff A."/>
            <person name="Ohm R.A."/>
            <person name="Martin F."/>
            <person name="Silar P."/>
            <person name="Natvig D.O."/>
            <person name="Lalanne C."/>
            <person name="Gautier V."/>
            <person name="Ament-Velasquez S.L."/>
            <person name="Kruys A."/>
            <person name="Hutchinson M.I."/>
            <person name="Powell A.J."/>
            <person name="Barry K."/>
            <person name="Miller A.N."/>
            <person name="Grigoriev I.V."/>
            <person name="Debuchy R."/>
            <person name="Gladieux P."/>
            <person name="Hiltunen Thoren M."/>
            <person name="Johannesson H."/>
        </authorList>
    </citation>
    <scope>NUCLEOTIDE SEQUENCE [LARGE SCALE GENOMIC DNA]</scope>
    <source>
        <strain evidence="20">CBS 340.73</strain>
    </source>
</reference>
<comment type="subcellular location">
    <subcellularLocation>
        <location evidence="2">Membrane</location>
        <topology evidence="2">Lipid-anchor</topology>
        <topology evidence="2">GPI-anchor</topology>
    </subcellularLocation>
    <subcellularLocation>
        <location evidence="1">Membrane</location>
        <topology evidence="1">Multi-pass membrane protein</topology>
    </subcellularLocation>
    <subcellularLocation>
        <location evidence="3">Secreted</location>
    </subcellularLocation>
</comment>
<keyword evidence="6" id="KW-0325">Glycoprotein</keyword>
<feature type="compositionally biased region" description="Basic and acidic residues" evidence="14">
    <location>
        <begin position="497"/>
        <end position="508"/>
    </location>
</feature>
<feature type="transmembrane region" description="Helical" evidence="15">
    <location>
        <begin position="274"/>
        <end position="294"/>
    </location>
</feature>
<dbReference type="GO" id="GO:0098552">
    <property type="term" value="C:side of membrane"/>
    <property type="evidence" value="ECO:0007669"/>
    <property type="project" value="UniProtKB-KW"/>
</dbReference>
<evidence type="ECO:0000256" key="1">
    <source>
        <dbReference type="ARBA" id="ARBA00004141"/>
    </source>
</evidence>
<keyword evidence="20" id="KW-1185">Reference proteome</keyword>
<keyword evidence="7 15" id="KW-0812">Transmembrane</keyword>
<evidence type="ECO:0000256" key="9">
    <source>
        <dbReference type="ARBA" id="ARBA00022989"/>
    </source>
</evidence>
<evidence type="ECO:0000313" key="20">
    <source>
        <dbReference type="Proteomes" id="UP001303473"/>
    </source>
</evidence>
<dbReference type="AlphaFoldDB" id="A0AAN6S2N8"/>
<dbReference type="InterPro" id="IPR049326">
    <property type="entry name" value="Rhodopsin_dom_fungi"/>
</dbReference>
<keyword evidence="10 15" id="KW-0472">Membrane</keyword>
<dbReference type="InterPro" id="IPR008427">
    <property type="entry name" value="Extracellular_membr_CFEM_dom"/>
</dbReference>
<keyword evidence="11" id="KW-1015">Disulfide bond</keyword>
<feature type="transmembrane region" description="Helical" evidence="15">
    <location>
        <begin position="147"/>
        <end position="169"/>
    </location>
</feature>
<evidence type="ECO:0008006" key="21">
    <source>
        <dbReference type="Google" id="ProtNLM"/>
    </source>
</evidence>
<evidence type="ECO:0000256" key="8">
    <source>
        <dbReference type="ARBA" id="ARBA00022729"/>
    </source>
</evidence>
<dbReference type="GO" id="GO:0005576">
    <property type="term" value="C:extracellular region"/>
    <property type="evidence" value="ECO:0007669"/>
    <property type="project" value="UniProtKB-SubCell"/>
</dbReference>
<comment type="similarity">
    <text evidence="13">Belongs to the SAT4 family.</text>
</comment>
<evidence type="ECO:0000256" key="2">
    <source>
        <dbReference type="ARBA" id="ARBA00004589"/>
    </source>
</evidence>
<dbReference type="InterPro" id="IPR052337">
    <property type="entry name" value="SAT4-like"/>
</dbReference>
<feature type="region of interest" description="Disordered" evidence="14">
    <location>
        <begin position="406"/>
        <end position="462"/>
    </location>
</feature>
<accession>A0AAN6S2N8</accession>
<feature type="transmembrane region" description="Helical" evidence="15">
    <location>
        <begin position="189"/>
        <end position="213"/>
    </location>
</feature>
<feature type="transmembrane region" description="Helical" evidence="15">
    <location>
        <begin position="306"/>
        <end position="326"/>
    </location>
</feature>
<comment type="caution">
    <text evidence="19">The sequence shown here is derived from an EMBL/GenBank/DDBJ whole genome shotgun (WGS) entry which is preliminary data.</text>
</comment>
<keyword evidence="6" id="KW-0336">GPI-anchor</keyword>
<evidence type="ECO:0000256" key="10">
    <source>
        <dbReference type="ARBA" id="ARBA00023136"/>
    </source>
</evidence>
<evidence type="ECO:0000256" key="3">
    <source>
        <dbReference type="ARBA" id="ARBA00004613"/>
    </source>
</evidence>
<keyword evidence="5" id="KW-0964">Secreted</keyword>
<keyword evidence="12" id="KW-0449">Lipoprotein</keyword>
<evidence type="ECO:0000256" key="13">
    <source>
        <dbReference type="ARBA" id="ARBA00038359"/>
    </source>
</evidence>
<evidence type="ECO:0000259" key="17">
    <source>
        <dbReference type="Pfam" id="PF05730"/>
    </source>
</evidence>
<evidence type="ECO:0000256" key="14">
    <source>
        <dbReference type="SAM" id="MobiDB-lite"/>
    </source>
</evidence>
<evidence type="ECO:0000259" key="18">
    <source>
        <dbReference type="Pfam" id="PF20684"/>
    </source>
</evidence>